<evidence type="ECO:0000313" key="2">
    <source>
        <dbReference type="EMBL" id="KAF5665234.1"/>
    </source>
</evidence>
<feature type="chain" id="PRO_5034060745" description="NAD(P)-binding domain-containing protein" evidence="1">
    <location>
        <begin position="21"/>
        <end position="556"/>
    </location>
</feature>
<dbReference type="AlphaFoldDB" id="A0A8H5T9Y2"/>
<dbReference type="Proteomes" id="UP000572754">
    <property type="component" value="Unassembled WGS sequence"/>
</dbReference>
<protein>
    <recommendedName>
        <fullName evidence="4">NAD(P)-binding domain-containing protein</fullName>
    </recommendedName>
</protein>
<organism evidence="2 3">
    <name type="scientific">Fusarium circinatum</name>
    <name type="common">Pitch canker fungus</name>
    <name type="synonym">Gibberella circinata</name>
    <dbReference type="NCBI Taxonomy" id="48490"/>
    <lineage>
        <taxon>Eukaryota</taxon>
        <taxon>Fungi</taxon>
        <taxon>Dikarya</taxon>
        <taxon>Ascomycota</taxon>
        <taxon>Pezizomycotina</taxon>
        <taxon>Sordariomycetes</taxon>
        <taxon>Hypocreomycetidae</taxon>
        <taxon>Hypocreales</taxon>
        <taxon>Nectriaceae</taxon>
        <taxon>Fusarium</taxon>
        <taxon>Fusarium fujikuroi species complex</taxon>
    </lineage>
</organism>
<dbReference type="Gene3D" id="3.40.50.720">
    <property type="entry name" value="NAD(P)-binding Rossmann-like Domain"/>
    <property type="match status" value="1"/>
</dbReference>
<keyword evidence="3" id="KW-1185">Reference proteome</keyword>
<gene>
    <name evidence="2" type="ORF">FCIRC_10591</name>
</gene>
<comment type="caution">
    <text evidence="2">The sequence shown here is derived from an EMBL/GenBank/DDBJ whole genome shotgun (WGS) entry which is preliminary data.</text>
</comment>
<reference evidence="3" key="1">
    <citation type="journal article" date="2020" name="BMC Genomics">
        <title>Correction to: Identification and distribution of gene clusters required for synthesis of sphingolipid metabolism inhibitors in diverse species of the filamentous fungus Fusarium.</title>
        <authorList>
            <person name="Kim H.S."/>
            <person name="Lohmar J.M."/>
            <person name="Busman M."/>
            <person name="Brown D.W."/>
            <person name="Naumann T.A."/>
            <person name="Divon H.H."/>
            <person name="Lysoe E."/>
            <person name="Uhlig S."/>
            <person name="Proctor R.H."/>
        </authorList>
    </citation>
    <scope>NUCLEOTIDE SEQUENCE [LARGE SCALE GENOMIC DNA]</scope>
    <source>
        <strain evidence="3">NRRL 25331</strain>
    </source>
</reference>
<accession>A0A8H5T9Y2</accession>
<proteinExistence type="predicted"/>
<name>A0A8H5T9Y2_FUSCI</name>
<reference evidence="2 3" key="2">
    <citation type="submission" date="2020-05" db="EMBL/GenBank/DDBJ databases">
        <title>Identification and distribution of gene clusters putatively required for synthesis of sphingolipid metabolism inhibitors in phylogenetically diverse species of the filamentous fungus Fusarium.</title>
        <authorList>
            <person name="Kim H.-S."/>
            <person name="Busman M."/>
            <person name="Brown D.W."/>
            <person name="Divon H."/>
            <person name="Uhlig S."/>
            <person name="Proctor R.H."/>
        </authorList>
    </citation>
    <scope>NUCLEOTIDE SEQUENCE [LARGE SCALE GENOMIC DNA]</scope>
    <source>
        <strain evidence="2 3">NRRL 25331</strain>
    </source>
</reference>
<dbReference type="EMBL" id="JAAQPE010000394">
    <property type="protein sequence ID" value="KAF5665234.1"/>
    <property type="molecule type" value="Genomic_DNA"/>
</dbReference>
<keyword evidence="1" id="KW-0732">Signal</keyword>
<feature type="signal peptide" evidence="1">
    <location>
        <begin position="1"/>
        <end position="20"/>
    </location>
</feature>
<evidence type="ECO:0008006" key="4">
    <source>
        <dbReference type="Google" id="ProtNLM"/>
    </source>
</evidence>
<evidence type="ECO:0000313" key="3">
    <source>
        <dbReference type="Proteomes" id="UP000572754"/>
    </source>
</evidence>
<sequence length="556" mass="62088">MAVKAAFIGACGATLRHVLAWTLLDGHKAAALVRDHSKLKKTLLDLGVSEEIQQSQLIVVKGSSRDVSTVRSLLLNDPQIIFSGITSTWKLRFNPFHPIAMDDATITGDSAVAAMQALKDLVSTNSISNSPIYAPISSTGHGSRRDQPLSLIPLYWWLLKEAQTDTAALERVTREAATQKQSGLGGYVMLRPPLLTDGEMKGTKKERAPLARHEILSEMRGQMETYHRRDLYMESVTRILQPCPLPTDACSASDQTKVKDISPRHLEACCNKTVPIYIVPGAKGCLLLHCALHNWLYKKWYRPYRNDIEYHQFIAKLFYPCKPPPDMSTVSLVTLINDLHGRICDQVATYQREVVTLPPPSSSGGPHFRDQEFLILQSLFKAVTIILLEDNFNIRVTDVGKLPVLITLTGEDSGLSQQLNFKSISHHVTKVTSDTAVQVPLHIAIDFINAQNQREIAVSGTQPDPIKSTLGFRNGLSLFNEDFPDIVSSLGGGNEPIEGPSSTWVDTSIHTGWPRVMALDDKRVYQREEERYRWRMLRQLAGFSLGYVRISRRKSI</sequence>
<evidence type="ECO:0000256" key="1">
    <source>
        <dbReference type="SAM" id="SignalP"/>
    </source>
</evidence>